<gene>
    <name evidence="2" type="ORF">DOP62_13660</name>
</gene>
<dbReference type="GO" id="GO:0005886">
    <property type="term" value="C:plasma membrane"/>
    <property type="evidence" value="ECO:0007669"/>
    <property type="project" value="TreeGrafter"/>
</dbReference>
<keyword evidence="2" id="KW-0808">Transferase</keyword>
<dbReference type="InterPro" id="IPR029787">
    <property type="entry name" value="Nucleotide_cyclase"/>
</dbReference>
<dbReference type="EMBL" id="CP030139">
    <property type="protein sequence ID" value="WVS92388.1"/>
    <property type="molecule type" value="Genomic_DNA"/>
</dbReference>
<dbReference type="CDD" id="cd01949">
    <property type="entry name" value="GGDEF"/>
    <property type="match status" value="1"/>
</dbReference>
<dbReference type="GO" id="GO:0043709">
    <property type="term" value="P:cell adhesion involved in single-species biofilm formation"/>
    <property type="evidence" value="ECO:0007669"/>
    <property type="project" value="TreeGrafter"/>
</dbReference>
<keyword evidence="2" id="KW-0548">Nucleotidyltransferase</keyword>
<dbReference type="PANTHER" id="PTHR45138">
    <property type="entry name" value="REGULATORY COMPONENTS OF SENSORY TRANSDUCTION SYSTEM"/>
    <property type="match status" value="1"/>
</dbReference>
<dbReference type="Gene3D" id="3.30.70.270">
    <property type="match status" value="1"/>
</dbReference>
<dbReference type="PANTHER" id="PTHR45138:SF9">
    <property type="entry name" value="DIGUANYLATE CYCLASE DGCM-RELATED"/>
    <property type="match status" value="1"/>
</dbReference>
<dbReference type="AlphaFoldDB" id="A0AAQ3MDM6"/>
<dbReference type="NCBIfam" id="TIGR00254">
    <property type="entry name" value="GGDEF"/>
    <property type="match status" value="1"/>
</dbReference>
<dbReference type="GO" id="GO:1902201">
    <property type="term" value="P:negative regulation of bacterial-type flagellum-dependent cell motility"/>
    <property type="evidence" value="ECO:0007669"/>
    <property type="project" value="TreeGrafter"/>
</dbReference>
<sequence length="185" mass="20117">MAAANQQLLRLAQSDGLTGLANRRCFDQSLVTEWNRALRDQQALGLILIDVDFFKQFNDTYGHQAGDDCLKAVATALQKVVARPADLIARYGGEEFVALLPNTPAQGVLHLAEAMRSAVEQLKIPHQGSRVRPWVSLSLGATAWIPDPQQSPDLLVAAADQALYRAKESGRDRVCLAEIPSLATS</sequence>
<proteinExistence type="predicted"/>
<dbReference type="EC" id="2.7.7.65" evidence="2"/>
<dbReference type="PROSITE" id="PS50887">
    <property type="entry name" value="GGDEF"/>
    <property type="match status" value="1"/>
</dbReference>
<dbReference type="Proteomes" id="UP000267249">
    <property type="component" value="Chromosome"/>
</dbReference>
<dbReference type="InterPro" id="IPR000160">
    <property type="entry name" value="GGDEF_dom"/>
</dbReference>
<dbReference type="GO" id="GO:0052621">
    <property type="term" value="F:diguanylate cyclase activity"/>
    <property type="evidence" value="ECO:0007669"/>
    <property type="project" value="UniProtKB-EC"/>
</dbReference>
<protein>
    <submittedName>
        <fullName evidence="2">Diguanylate cyclase</fullName>
        <ecNumber evidence="2">2.7.7.65</ecNumber>
    </submittedName>
</protein>
<evidence type="ECO:0000259" key="1">
    <source>
        <dbReference type="PROSITE" id="PS50887"/>
    </source>
</evidence>
<name>A0AAQ3MDM6_SYNEL</name>
<accession>A0AAQ3MDM6</accession>
<dbReference type="SUPFAM" id="SSF55073">
    <property type="entry name" value="Nucleotide cyclase"/>
    <property type="match status" value="1"/>
</dbReference>
<feature type="domain" description="GGDEF" evidence="1">
    <location>
        <begin position="42"/>
        <end position="179"/>
    </location>
</feature>
<reference evidence="2 3" key="1">
    <citation type="journal article" date="2018" name="Sci. Rep.">
        <title>Genome Features and Biochemical Characteristics of a Robust, Fast Growing and Naturally Transformable Cyanobacterium Synechococcus elongatus PCC 11801 Isolated from India.</title>
        <authorList>
            <person name="Jaiswal D."/>
            <person name="Sengupta A."/>
            <person name="Sohoni S."/>
            <person name="Sengupta S."/>
            <person name="Phadnavis A.G."/>
            <person name="Pakrasi H.B."/>
            <person name="Wangikar P.P."/>
        </authorList>
    </citation>
    <scope>NUCLEOTIDE SEQUENCE [LARGE SCALE GENOMIC DNA]</scope>
    <source>
        <strain evidence="2 3">PCC 11801</strain>
    </source>
</reference>
<dbReference type="InterPro" id="IPR050469">
    <property type="entry name" value="Diguanylate_Cyclase"/>
</dbReference>
<evidence type="ECO:0000313" key="2">
    <source>
        <dbReference type="EMBL" id="WVS92388.1"/>
    </source>
</evidence>
<dbReference type="Pfam" id="PF00990">
    <property type="entry name" value="GGDEF"/>
    <property type="match status" value="1"/>
</dbReference>
<dbReference type="InterPro" id="IPR043128">
    <property type="entry name" value="Rev_trsase/Diguanyl_cyclase"/>
</dbReference>
<organism evidence="2 3">
    <name type="scientific">Synechococcus elongatus PCC 11801</name>
    <dbReference type="NCBI Taxonomy" id="2219813"/>
    <lineage>
        <taxon>Bacteria</taxon>
        <taxon>Bacillati</taxon>
        <taxon>Cyanobacteriota</taxon>
        <taxon>Cyanophyceae</taxon>
        <taxon>Synechococcales</taxon>
        <taxon>Synechococcaceae</taxon>
        <taxon>Synechococcus</taxon>
    </lineage>
</organism>
<dbReference type="SMART" id="SM00267">
    <property type="entry name" value="GGDEF"/>
    <property type="match status" value="1"/>
</dbReference>
<dbReference type="RefSeq" id="WP_261790046.1">
    <property type="nucleotide sequence ID" value="NZ_CP030139.2"/>
</dbReference>
<evidence type="ECO:0000313" key="3">
    <source>
        <dbReference type="Proteomes" id="UP000267249"/>
    </source>
</evidence>
<dbReference type="FunFam" id="3.30.70.270:FF:000001">
    <property type="entry name" value="Diguanylate cyclase domain protein"/>
    <property type="match status" value="1"/>
</dbReference>